<evidence type="ECO:0000313" key="1">
    <source>
        <dbReference type="EMBL" id="VEL12832.1"/>
    </source>
</evidence>
<dbReference type="Proteomes" id="UP000784294">
    <property type="component" value="Unassembled WGS sequence"/>
</dbReference>
<dbReference type="AlphaFoldDB" id="A0A448WIV7"/>
<sequence>MTELGPEKPKREFMFISRQTGLREYADSDVLFLFGPVCRAMRPDQTGVRHVMKHHRIFPLHPSSAFCPPCRTASVCLSFTE</sequence>
<dbReference type="EMBL" id="CAAALY010015981">
    <property type="protein sequence ID" value="VEL12832.1"/>
    <property type="molecule type" value="Genomic_DNA"/>
</dbReference>
<proteinExistence type="predicted"/>
<protein>
    <submittedName>
        <fullName evidence="1">Uncharacterized protein</fullName>
    </submittedName>
</protein>
<comment type="caution">
    <text evidence="1">The sequence shown here is derived from an EMBL/GenBank/DDBJ whole genome shotgun (WGS) entry which is preliminary data.</text>
</comment>
<name>A0A448WIV7_9PLAT</name>
<keyword evidence="2" id="KW-1185">Reference proteome</keyword>
<accession>A0A448WIV7</accession>
<evidence type="ECO:0000313" key="2">
    <source>
        <dbReference type="Proteomes" id="UP000784294"/>
    </source>
</evidence>
<organism evidence="1 2">
    <name type="scientific">Protopolystoma xenopodis</name>
    <dbReference type="NCBI Taxonomy" id="117903"/>
    <lineage>
        <taxon>Eukaryota</taxon>
        <taxon>Metazoa</taxon>
        <taxon>Spiralia</taxon>
        <taxon>Lophotrochozoa</taxon>
        <taxon>Platyhelminthes</taxon>
        <taxon>Monogenea</taxon>
        <taxon>Polyopisthocotylea</taxon>
        <taxon>Polystomatidea</taxon>
        <taxon>Polystomatidae</taxon>
        <taxon>Protopolystoma</taxon>
    </lineage>
</organism>
<gene>
    <name evidence="1" type="ORF">PXEA_LOCUS6272</name>
</gene>
<reference evidence="1" key="1">
    <citation type="submission" date="2018-11" db="EMBL/GenBank/DDBJ databases">
        <authorList>
            <consortium name="Pathogen Informatics"/>
        </authorList>
    </citation>
    <scope>NUCLEOTIDE SEQUENCE</scope>
</reference>